<evidence type="ECO:0000259" key="4">
    <source>
        <dbReference type="Pfam" id="PF17167"/>
    </source>
</evidence>
<evidence type="ECO:0000259" key="3">
    <source>
        <dbReference type="Pfam" id="PF06165"/>
    </source>
</evidence>
<dbReference type="PANTHER" id="PTHR37469">
    <property type="entry name" value="CELLOBIONIC ACID PHOSPHORYLASE-RELATED"/>
    <property type="match status" value="1"/>
</dbReference>
<dbReference type="Pfam" id="PF06165">
    <property type="entry name" value="GH94_b-supersand"/>
    <property type="match status" value="1"/>
</dbReference>
<dbReference type="RefSeq" id="WP_230754392.1">
    <property type="nucleotide sequence ID" value="NZ_JAINWA010000001.1"/>
</dbReference>
<dbReference type="SUPFAM" id="SSF48208">
    <property type="entry name" value="Six-hairpin glycosidases"/>
    <property type="match status" value="1"/>
</dbReference>
<keyword evidence="1" id="KW-0328">Glycosyltransferase</keyword>
<accession>A0AAE3EIV2</accession>
<dbReference type="SUPFAM" id="SSF74650">
    <property type="entry name" value="Galactose mutarotase-like"/>
    <property type="match status" value="1"/>
</dbReference>
<keyword evidence="6" id="KW-1185">Reference proteome</keyword>
<evidence type="ECO:0000256" key="1">
    <source>
        <dbReference type="ARBA" id="ARBA00022676"/>
    </source>
</evidence>
<dbReference type="SMART" id="SM01068">
    <property type="entry name" value="CBM_X"/>
    <property type="match status" value="1"/>
</dbReference>
<evidence type="ECO:0000313" key="6">
    <source>
        <dbReference type="Proteomes" id="UP001198163"/>
    </source>
</evidence>
<dbReference type="GO" id="GO:0016757">
    <property type="term" value="F:glycosyltransferase activity"/>
    <property type="evidence" value="ECO:0007669"/>
    <property type="project" value="UniProtKB-KW"/>
</dbReference>
<dbReference type="Gene3D" id="1.50.10.10">
    <property type="match status" value="1"/>
</dbReference>
<dbReference type="InterPro" id="IPR011013">
    <property type="entry name" value="Gal_mutarotase_sf_dom"/>
</dbReference>
<feature type="domain" description="Glycosyl hydrolase 94 supersandwich" evidence="3">
    <location>
        <begin position="11"/>
        <end position="293"/>
    </location>
</feature>
<dbReference type="InterPro" id="IPR012341">
    <property type="entry name" value="6hp_glycosidase-like_sf"/>
</dbReference>
<dbReference type="InterPro" id="IPR033432">
    <property type="entry name" value="GH94_catalytic"/>
</dbReference>
<dbReference type="Proteomes" id="UP001198163">
    <property type="component" value="Unassembled WGS sequence"/>
</dbReference>
<keyword evidence="2 5" id="KW-0808">Transferase</keyword>
<comment type="caution">
    <text evidence="5">The sequence shown here is derived from an EMBL/GenBank/DDBJ whole genome shotgun (WGS) entry which is preliminary data.</text>
</comment>
<dbReference type="PANTHER" id="PTHR37469:SF2">
    <property type="entry name" value="CELLOBIONIC ACID PHOSPHORYLASE"/>
    <property type="match status" value="1"/>
</dbReference>
<protein>
    <submittedName>
        <fullName evidence="5">Glycosyl transferase</fullName>
    </submittedName>
</protein>
<dbReference type="AlphaFoldDB" id="A0AAE3EIV2"/>
<evidence type="ECO:0000256" key="2">
    <source>
        <dbReference type="ARBA" id="ARBA00022679"/>
    </source>
</evidence>
<dbReference type="EMBL" id="JAINWA010000001">
    <property type="protein sequence ID" value="MCD1654293.1"/>
    <property type="molecule type" value="Genomic_DNA"/>
</dbReference>
<dbReference type="Pfam" id="PF17167">
    <property type="entry name" value="Glyco_hydro_94"/>
    <property type="match status" value="1"/>
</dbReference>
<dbReference type="Gene3D" id="2.70.98.40">
    <property type="entry name" value="Glycoside hydrolase, family 65, N-terminal domain"/>
    <property type="match status" value="1"/>
</dbReference>
<organism evidence="5 6">
    <name type="scientific">Teretinema zuelzerae</name>
    <dbReference type="NCBI Taxonomy" id="156"/>
    <lineage>
        <taxon>Bacteria</taxon>
        <taxon>Pseudomonadati</taxon>
        <taxon>Spirochaetota</taxon>
        <taxon>Spirochaetia</taxon>
        <taxon>Spirochaetales</taxon>
        <taxon>Treponemataceae</taxon>
        <taxon>Teretinema</taxon>
    </lineage>
</organism>
<dbReference type="GO" id="GO:0005975">
    <property type="term" value="P:carbohydrate metabolic process"/>
    <property type="evidence" value="ECO:0007669"/>
    <property type="project" value="InterPro"/>
</dbReference>
<name>A0AAE3EIV2_9SPIR</name>
<dbReference type="Gene3D" id="2.60.420.10">
    <property type="entry name" value="Maltose phosphorylase, domain 3"/>
    <property type="match status" value="1"/>
</dbReference>
<reference evidence="5" key="1">
    <citation type="submission" date="2021-08" db="EMBL/GenBank/DDBJ databases">
        <title>Comparative analyses of Brucepasteria parasyntrophica and Teretinema zuelzerae.</title>
        <authorList>
            <person name="Song Y."/>
            <person name="Brune A."/>
        </authorList>
    </citation>
    <scope>NUCLEOTIDE SEQUENCE</scope>
    <source>
        <strain evidence="5">DSM 1903</strain>
    </source>
</reference>
<gene>
    <name evidence="5" type="ORF">K7J14_06195</name>
</gene>
<dbReference type="Gene3D" id="1.20.890.20">
    <property type="entry name" value="mpn423 like domain"/>
    <property type="match status" value="1"/>
</dbReference>
<proteinExistence type="predicted"/>
<dbReference type="InterPro" id="IPR037018">
    <property type="entry name" value="GH65_N"/>
</dbReference>
<dbReference type="GO" id="GO:0030246">
    <property type="term" value="F:carbohydrate binding"/>
    <property type="evidence" value="ECO:0007669"/>
    <property type="project" value="InterPro"/>
</dbReference>
<dbReference type="InterPro" id="IPR052047">
    <property type="entry name" value="GH94_Enzymes"/>
</dbReference>
<dbReference type="InterPro" id="IPR010383">
    <property type="entry name" value="Glyco_hydrolase_94_b-supersand"/>
</dbReference>
<dbReference type="InterPro" id="IPR008928">
    <property type="entry name" value="6-hairpin_glycosidase_sf"/>
</dbReference>
<evidence type="ECO:0000313" key="5">
    <source>
        <dbReference type="EMBL" id="MCD1654293.1"/>
    </source>
</evidence>
<sequence length="818" mass="91095">MAYGFFDDPRREYVITNPRTPVKWINYVGNLSFGGFIDHTGGSQLCKGDPALNRITKYIPQLPASDFKGETAYIRVRKPGEPASSAKIDSPYWVPCLGTYEKFECRIGMYYTQWKTRIAGLDFDVLAFVPLGSTQLVRRYTVTNPGTEAVQADLVPVVEFSHFDALKQLTNADWVPQTMQSAALTVKNGRTAIAAYAFMKRDYAVNVFTASLPAESWETDRKRFLGDNEYGTWREPLSLKNEKLSSKDSVRGDIIAALQIPLGTIAPGASATVITGLTQAPSLSKAADHANSFMTNEEIDAAFRDLSAFWDDYLSIFKIETPDPAFNSMLNIHNPRQCYTTKTWSRYLSLYQLGYGSDRGIGFRDSTQDCMGVIPQIPAEARELMEKLMSVQSTDGSAYHQFNPLTMIAGRGDSMEYEDRPHWYSDDALWMVLAVSAYLKETGDYAFLQKTIPFYEKDKAEKPLESGTVLEHLLRAVAFTHDHTGAHGLPLLGFADWNDTVNLPAGAESLFTAHLYGWALREFAELADWLKDSGLSAKLRSWYDEMNKSVNASAWDGDWYVRYFDDKGSPVGSAKNEYGKLWLNGQSWAVLSGFGQGAGQDAAGDGKTPSRGKIAMEAVKKHLATDKGIKLSWPGYNGFDPQKGGVTTYPPGAKENGGIFLHPNPWAIIAETILGDGDQAFAYYQNVNPAAKNDSMDEYECEPYCYAQNILSNEHPNFGLGRNSWLSGTSSWMYQSSTKYILGIQPEHEGLRINPCIPKQWNGFKAERRCRGVVYKISVHNPDGRSKGVRKMLVDGKEARGNLVPWFASGEHTIDVTL</sequence>
<feature type="domain" description="Glycosyl hydrolase 94 catalytic" evidence="4">
    <location>
        <begin position="309"/>
        <end position="743"/>
    </location>
</feature>